<dbReference type="Pfam" id="PF07304">
    <property type="entry name" value="SRA1"/>
    <property type="match status" value="1"/>
</dbReference>
<evidence type="ECO:0000256" key="14">
    <source>
        <dbReference type="ARBA" id="ARBA00025471"/>
    </source>
</evidence>
<evidence type="ECO:0000256" key="15">
    <source>
        <dbReference type="ARBA" id="ARBA00029433"/>
    </source>
</evidence>
<comment type="subcellular location">
    <subcellularLocation>
        <location evidence="1">Cytoplasmic vesicle membrane</location>
    </subcellularLocation>
    <subcellularLocation>
        <location evidence="15">Endomembrane system</location>
        <topology evidence="15">Peripheral membrane protein</topology>
        <orientation evidence="15">Cytoplasmic side</orientation>
    </subcellularLocation>
    <subcellularLocation>
        <location evidence="2">Endoplasmic reticulum membrane</location>
    </subcellularLocation>
</comment>
<feature type="compositionally biased region" description="Polar residues" evidence="17">
    <location>
        <begin position="538"/>
        <end position="554"/>
    </location>
</feature>
<feature type="compositionally biased region" description="Low complexity" evidence="17">
    <location>
        <begin position="1107"/>
        <end position="1121"/>
    </location>
</feature>
<evidence type="ECO:0000259" key="19">
    <source>
        <dbReference type="Pfam" id="PF12931"/>
    </source>
</evidence>
<reference evidence="20 21" key="1">
    <citation type="submission" date="2016-07" db="EMBL/GenBank/DDBJ databases">
        <title>Pervasive Adenine N6-methylation of Active Genes in Fungi.</title>
        <authorList>
            <consortium name="DOE Joint Genome Institute"/>
            <person name="Mondo S.J."/>
            <person name="Dannebaum R.O."/>
            <person name="Kuo R.C."/>
            <person name="Labutti K."/>
            <person name="Haridas S."/>
            <person name="Kuo A."/>
            <person name="Salamov A."/>
            <person name="Ahrendt S.R."/>
            <person name="Lipzen A."/>
            <person name="Sullivan W."/>
            <person name="Andreopoulos W.B."/>
            <person name="Clum A."/>
            <person name="Lindquist E."/>
            <person name="Daum C."/>
            <person name="Ramamoorthy G.K."/>
            <person name="Gryganskyi A."/>
            <person name="Culley D."/>
            <person name="Magnuson J.K."/>
            <person name="James T.Y."/>
            <person name="O'Malley M.A."/>
            <person name="Stajich J.E."/>
            <person name="Spatafora J.W."/>
            <person name="Visel A."/>
            <person name="Grigoriev I.V."/>
        </authorList>
    </citation>
    <scope>NUCLEOTIDE SEQUENCE [LARGE SCALE GENOMIC DNA]</scope>
    <source>
        <strain evidence="20 21">NRRL 1336</strain>
    </source>
</reference>
<feature type="compositionally biased region" description="Basic and acidic residues" evidence="17">
    <location>
        <begin position="1234"/>
        <end position="1247"/>
    </location>
</feature>
<dbReference type="InterPro" id="IPR036322">
    <property type="entry name" value="WD40_repeat_dom_sf"/>
</dbReference>
<feature type="compositionally biased region" description="Pro residues" evidence="17">
    <location>
        <begin position="1122"/>
        <end position="1135"/>
    </location>
</feature>
<dbReference type="GO" id="GO:0005789">
    <property type="term" value="C:endoplasmic reticulum membrane"/>
    <property type="evidence" value="ECO:0007669"/>
    <property type="project" value="UniProtKB-SubCell"/>
</dbReference>
<dbReference type="PANTHER" id="PTHR13923">
    <property type="entry name" value="SEC31-RELATED PROTEIN"/>
    <property type="match status" value="1"/>
</dbReference>
<evidence type="ECO:0000256" key="12">
    <source>
        <dbReference type="ARBA" id="ARBA00023136"/>
    </source>
</evidence>
<dbReference type="InterPro" id="IPR024298">
    <property type="entry name" value="Sec16_Sec23-bd"/>
</dbReference>
<dbReference type="EMBL" id="MCGE01000003">
    <property type="protein sequence ID" value="ORZ23017.1"/>
    <property type="molecule type" value="Genomic_DNA"/>
</dbReference>
<dbReference type="InterPro" id="IPR019775">
    <property type="entry name" value="WD40_repeat_CS"/>
</dbReference>
<keyword evidence="7 16" id="KW-0853">WD repeat</keyword>
<evidence type="ECO:0000256" key="9">
    <source>
        <dbReference type="ARBA" id="ARBA00022824"/>
    </source>
</evidence>
<dbReference type="SUPFAM" id="SSF50978">
    <property type="entry name" value="WD40 repeat-like"/>
    <property type="match status" value="1"/>
</dbReference>
<dbReference type="InterPro" id="IPR001680">
    <property type="entry name" value="WD40_rpt"/>
</dbReference>
<dbReference type="Proteomes" id="UP000193560">
    <property type="component" value="Unassembled WGS sequence"/>
</dbReference>
<evidence type="ECO:0000256" key="3">
    <source>
        <dbReference type="ARBA" id="ARBA00009358"/>
    </source>
</evidence>
<keyword evidence="21" id="KW-1185">Reference proteome</keyword>
<dbReference type="Gene3D" id="2.130.10.10">
    <property type="entry name" value="YVTN repeat-like/Quinoprotein amine dehydrogenase"/>
    <property type="match status" value="1"/>
</dbReference>
<feature type="compositionally biased region" description="Polar residues" evidence="17">
    <location>
        <begin position="968"/>
        <end position="1005"/>
    </location>
</feature>
<dbReference type="Pfam" id="PF12931">
    <property type="entry name" value="TPR_Sec16"/>
    <property type="match status" value="1"/>
</dbReference>
<dbReference type="PANTHER" id="PTHR13923:SF11">
    <property type="entry name" value="SECRETORY 31, ISOFORM D"/>
    <property type="match status" value="1"/>
</dbReference>
<keyword evidence="9" id="KW-0256">Endoplasmic reticulum</keyword>
<sequence length="1353" mass="146613">MAKRLNEIQRTAAFAWSPGQQLPLIAGGTVAGALDDSFSNASELELFKLDLTSSKSDGNNSQQHGLSPIAKVSCSTRFNTLAWGYTSAENQYGLIAGGMENGELALWDPSAILAHKGEDASLLLRNSTHTGTIRGLDFNVFQSNLLASAGSNSEVYIWDLAKPDKPYTPGARSMNMDDITSVGWNGQVSHILATSSTSGHTVVWDLRNRKEVMTLAYSGQSGGGISAGNRRGITTLAWHPDVATQLVTGAEDDNNPIITLWDLRHAHSPEKTLAGHQKGILGLSWCRQDSDLLLSCGKDSRTLCWNPQSGELLGQVSQNSNWTFQADWCPRNPDLLATASFDGQINVFSLQGSNDNQTTENQPKPLQSNDPFEAAMLSAVPQTPSFALKQPPKWLRRPVGASFSFGGKLVYFNNKAGQAAAQVASTLPPGSTPAPQTIARQLSITNVVTEPEIAKQADELEAAMEYKNLQQLIDERQVQSANKQDVDERESWNVLRTLYDEDSRGRLMAHLGFNKEDIILAINKLTAGKTPSVNVPASMNTPNAETTPTVSAFSPPNEGNKEGVSDLFGGIGGNNDFFVNSAGQSSTNDVAAAAAFTPIVNQQPLELYPSSSSDVDRLVTRALVLGDFESAVNACVATEKWSDALMLAICGGQEILDRTRQIYLQHHSSSQPYLRLLENVVNGDLESVVRYVDLKEWDSVIAVLCTFAQDEDFKSLCEILGARLEDAWAGSKDINQGREFRRQATLCYLASANLEKVAGIWIVEQEEQEQNEDDISRGTSLQHFVEKVTIFRNATGFVDTYLTDTTCSHYPLGPLYFKYCQYAELLATQGKLGTALKYLNLTPPNYQAASSTDALPIIRDRVYRACSARHGASTYPEPIFPFDLTPLASELDLINAASAATTMANQQQQYGATNSNAYQSSYGVNQPMTFAPQQPATSYAPVTNPVGGMYQQQQPQQPMMSNPYGATHQPQYGGSNYNQSAHGQPSTDYGYGNTYSNTYQPTQHQPPVSAPLPPPPMAGPPRQTSAVSSPSRTGTPVNSKNTTGWNDPPMLANPNVTKSPRTPAAAVGATNRVTSPFPNMPAPTPPPMNATAPTAMSKQFPPPPPSQQQGYYNSSVQQNQPSPTPPPPMNGPPTSAPTAPIHSPHPPSVQGPYAQPPAGVNNSYAPGSYAQQQQQPPRPPPQPYLQSPQAPQFPQQRQQQQQMGQSFGQAPPPGPGSVSHQSASPVQSPAKPVTPEKQRHPKGDRSHIPAGQRPIFDILSNEMQRQKQQSTPAQKKMLDDTEKRLNTLFDNMNNGELSDDVGQSMVKLAQAVQARDYAGAHHLQVGLVTTKYGECGAWLVGVKRLIDHAQQNM</sequence>
<dbReference type="Pfam" id="PF00400">
    <property type="entry name" value="WD40"/>
    <property type="match status" value="1"/>
</dbReference>
<evidence type="ECO:0000256" key="5">
    <source>
        <dbReference type="ARBA" id="ARBA00021236"/>
    </source>
</evidence>
<evidence type="ECO:0000259" key="18">
    <source>
        <dbReference type="Pfam" id="PF07304"/>
    </source>
</evidence>
<evidence type="ECO:0000256" key="6">
    <source>
        <dbReference type="ARBA" id="ARBA00022448"/>
    </source>
</evidence>
<keyword evidence="8" id="KW-0677">Repeat</keyword>
<feature type="repeat" description="WD" evidence="16">
    <location>
        <begin position="126"/>
        <end position="168"/>
    </location>
</feature>
<name>A0A1X2IVF6_9FUNG</name>
<evidence type="ECO:0000256" key="11">
    <source>
        <dbReference type="ARBA" id="ARBA00022927"/>
    </source>
</evidence>
<feature type="domain" description="SRA1/Sec31" evidence="18">
    <location>
        <begin position="1224"/>
        <end position="1350"/>
    </location>
</feature>
<feature type="region of interest" description="Disordered" evidence="17">
    <location>
        <begin position="350"/>
        <end position="369"/>
    </location>
</feature>
<dbReference type="STRING" id="90262.A0A1X2IVF6"/>
<feature type="region of interest" description="Disordered" evidence="17">
    <location>
        <begin position="945"/>
        <end position="1251"/>
    </location>
</feature>
<protein>
    <recommendedName>
        <fullName evidence="5">Protein transport protein SEC31</fullName>
    </recommendedName>
    <alternativeName>
        <fullName evidence="4">Protein transport protein sec31</fullName>
    </alternativeName>
</protein>
<evidence type="ECO:0000313" key="20">
    <source>
        <dbReference type="EMBL" id="ORZ23017.1"/>
    </source>
</evidence>
<evidence type="ECO:0000256" key="10">
    <source>
        <dbReference type="ARBA" id="ARBA00022892"/>
    </source>
</evidence>
<accession>A0A1X2IVF6</accession>
<dbReference type="GO" id="GO:0007029">
    <property type="term" value="P:endoplasmic reticulum organization"/>
    <property type="evidence" value="ECO:0007669"/>
    <property type="project" value="TreeGrafter"/>
</dbReference>
<keyword evidence="13" id="KW-0968">Cytoplasmic vesicle</keyword>
<feature type="region of interest" description="Disordered" evidence="17">
    <location>
        <begin position="538"/>
        <end position="558"/>
    </location>
</feature>
<dbReference type="GO" id="GO:0015031">
    <property type="term" value="P:protein transport"/>
    <property type="evidence" value="ECO:0007669"/>
    <property type="project" value="UniProtKB-KW"/>
</dbReference>
<keyword evidence="11" id="KW-0653">Protein transport</keyword>
<proteinExistence type="inferred from homology"/>
<gene>
    <name evidence="20" type="ORF">BCR42DRAFT_487058</name>
</gene>
<dbReference type="InterPro" id="IPR040251">
    <property type="entry name" value="SEC31-like"/>
</dbReference>
<dbReference type="InterPro" id="IPR015943">
    <property type="entry name" value="WD40/YVTN_repeat-like_dom_sf"/>
</dbReference>
<keyword evidence="12" id="KW-0472">Membrane</keyword>
<feature type="compositionally biased region" description="Low complexity" evidence="17">
    <location>
        <begin position="1184"/>
        <end position="1209"/>
    </location>
</feature>
<evidence type="ECO:0000256" key="8">
    <source>
        <dbReference type="ARBA" id="ARBA00022737"/>
    </source>
</evidence>
<evidence type="ECO:0000256" key="16">
    <source>
        <dbReference type="PROSITE-ProRule" id="PRU00221"/>
    </source>
</evidence>
<dbReference type="PROSITE" id="PS50082">
    <property type="entry name" value="WD_REPEATS_2"/>
    <property type="match status" value="2"/>
</dbReference>
<feature type="compositionally biased region" description="Polar residues" evidence="17">
    <location>
        <begin position="1022"/>
        <end position="1045"/>
    </location>
</feature>
<feature type="compositionally biased region" description="Pro residues" evidence="17">
    <location>
        <begin position="1008"/>
        <end position="1019"/>
    </location>
</feature>
<evidence type="ECO:0000256" key="7">
    <source>
        <dbReference type="ARBA" id="ARBA00022574"/>
    </source>
</evidence>
<evidence type="ECO:0000256" key="2">
    <source>
        <dbReference type="ARBA" id="ARBA00004586"/>
    </source>
</evidence>
<dbReference type="Gene3D" id="1.25.40.1030">
    <property type="match status" value="1"/>
</dbReference>
<evidence type="ECO:0000256" key="17">
    <source>
        <dbReference type="SAM" id="MobiDB-lite"/>
    </source>
</evidence>
<dbReference type="Gene3D" id="1.20.940.10">
    <property type="entry name" value="Functional domain of the splicing factor Prp18"/>
    <property type="match status" value="1"/>
</dbReference>
<evidence type="ECO:0000256" key="4">
    <source>
        <dbReference type="ARBA" id="ARBA00013507"/>
    </source>
</evidence>
<dbReference type="SMART" id="SM00320">
    <property type="entry name" value="WD40"/>
    <property type="match status" value="5"/>
</dbReference>
<evidence type="ECO:0000256" key="13">
    <source>
        <dbReference type="ARBA" id="ARBA00023329"/>
    </source>
</evidence>
<keyword evidence="6" id="KW-0813">Transport</keyword>
<dbReference type="GO" id="GO:0005198">
    <property type="term" value="F:structural molecule activity"/>
    <property type="evidence" value="ECO:0007669"/>
    <property type="project" value="TreeGrafter"/>
</dbReference>
<feature type="repeat" description="WD" evidence="16">
    <location>
        <begin position="172"/>
        <end position="214"/>
    </location>
</feature>
<organism evidence="20 21">
    <name type="scientific">Absidia repens</name>
    <dbReference type="NCBI Taxonomy" id="90262"/>
    <lineage>
        <taxon>Eukaryota</taxon>
        <taxon>Fungi</taxon>
        <taxon>Fungi incertae sedis</taxon>
        <taxon>Mucoromycota</taxon>
        <taxon>Mucoromycotina</taxon>
        <taxon>Mucoromycetes</taxon>
        <taxon>Mucorales</taxon>
        <taxon>Cunninghamellaceae</taxon>
        <taxon>Absidia</taxon>
    </lineage>
</organism>
<feature type="domain" description="Sec16 Sec23-binding" evidence="19">
    <location>
        <begin position="620"/>
        <end position="724"/>
    </location>
</feature>
<feature type="compositionally biased region" description="Polar residues" evidence="17">
    <location>
        <begin position="1218"/>
        <end position="1227"/>
    </location>
</feature>
<dbReference type="GO" id="GO:0070971">
    <property type="term" value="C:endoplasmic reticulum exit site"/>
    <property type="evidence" value="ECO:0007669"/>
    <property type="project" value="TreeGrafter"/>
</dbReference>
<feature type="compositionally biased region" description="Low complexity" evidence="17">
    <location>
        <begin position="1163"/>
        <end position="1175"/>
    </location>
</feature>
<evidence type="ECO:0000313" key="21">
    <source>
        <dbReference type="Proteomes" id="UP000193560"/>
    </source>
</evidence>
<evidence type="ECO:0000256" key="1">
    <source>
        <dbReference type="ARBA" id="ARBA00004156"/>
    </source>
</evidence>
<dbReference type="OrthoDB" id="542917at2759"/>
<dbReference type="GO" id="GO:0090110">
    <property type="term" value="P:COPII-coated vesicle cargo loading"/>
    <property type="evidence" value="ECO:0007669"/>
    <property type="project" value="TreeGrafter"/>
</dbReference>
<dbReference type="GO" id="GO:0030127">
    <property type="term" value="C:COPII vesicle coat"/>
    <property type="evidence" value="ECO:0007669"/>
    <property type="project" value="TreeGrafter"/>
</dbReference>
<feature type="compositionally biased region" description="Pro residues" evidence="17">
    <location>
        <begin position="1078"/>
        <end position="1088"/>
    </location>
</feature>
<keyword evidence="10" id="KW-0931">ER-Golgi transport</keyword>
<comment type="caution">
    <text evidence="20">The sequence shown here is derived from an EMBL/GenBank/DDBJ whole genome shotgun (WGS) entry which is preliminary data.</text>
</comment>
<dbReference type="InterPro" id="IPR009917">
    <property type="entry name" value="SRA1/Sec31"/>
</dbReference>
<comment type="function">
    <text evidence="14">Component of the coat protein complex II (COPII) which promotes the formation of transport vesicles from the endoplasmic reticulum (ER). The coat has two main functions, the physical deformation of the endoplasmic reticulum membrane into vesicles and the selection of cargo molecules.</text>
</comment>
<dbReference type="PROSITE" id="PS00678">
    <property type="entry name" value="WD_REPEATS_1"/>
    <property type="match status" value="1"/>
</dbReference>
<comment type="similarity">
    <text evidence="3">Belongs to the WD repeat SEC31 family.</text>
</comment>